<comment type="caution">
    <text evidence="9">The sequence shown here is derived from an EMBL/GenBank/DDBJ whole genome shotgun (WGS) entry which is preliminary data.</text>
</comment>
<evidence type="ECO:0000256" key="8">
    <source>
        <dbReference type="RuleBase" id="RU003639"/>
    </source>
</evidence>
<feature type="transmembrane region" description="Helical" evidence="7">
    <location>
        <begin position="62"/>
        <end position="85"/>
    </location>
</feature>
<evidence type="ECO:0000256" key="6">
    <source>
        <dbReference type="ARBA" id="ARBA00023136"/>
    </source>
</evidence>
<dbReference type="GO" id="GO:0008137">
    <property type="term" value="F:NADH dehydrogenase (ubiquinone) activity"/>
    <property type="evidence" value="ECO:0007669"/>
    <property type="project" value="InterPro"/>
</dbReference>
<dbReference type="PANTHER" id="PTHR11058">
    <property type="entry name" value="NADH-UBIQUINONE OXIDOREDUCTASE CHAIN 3"/>
    <property type="match status" value="1"/>
</dbReference>
<name>A0A8J3A9Z0_9ACTN</name>
<dbReference type="InterPro" id="IPR000440">
    <property type="entry name" value="NADH_UbQ/plastoQ_OxRdtase_su3"/>
</dbReference>
<dbReference type="GO" id="GO:0030964">
    <property type="term" value="C:NADH dehydrogenase complex"/>
    <property type="evidence" value="ECO:0007669"/>
    <property type="project" value="TreeGrafter"/>
</dbReference>
<dbReference type="InterPro" id="IPR038430">
    <property type="entry name" value="NDAH_ubi_oxred_su3_sf"/>
</dbReference>
<feature type="transmembrane region" description="Helical" evidence="7">
    <location>
        <begin position="97"/>
        <end position="119"/>
    </location>
</feature>
<evidence type="ECO:0000256" key="1">
    <source>
        <dbReference type="ARBA" id="ARBA00004141"/>
    </source>
</evidence>
<dbReference type="AlphaFoldDB" id="A0A8J3A9Z0"/>
<dbReference type="PANTHER" id="PTHR11058:SF9">
    <property type="entry name" value="NADH-UBIQUINONE OXIDOREDUCTASE CHAIN 3"/>
    <property type="match status" value="1"/>
</dbReference>
<keyword evidence="4 7" id="KW-0812">Transmembrane</keyword>
<dbReference type="Proteomes" id="UP000650511">
    <property type="component" value="Unassembled WGS sequence"/>
</dbReference>
<dbReference type="EMBL" id="BMHA01000005">
    <property type="protein sequence ID" value="GGI05749.1"/>
    <property type="molecule type" value="Genomic_DNA"/>
</dbReference>
<dbReference type="Gene3D" id="1.20.58.1610">
    <property type="entry name" value="NADH:ubiquinone/plastoquinone oxidoreductase, chain 3"/>
    <property type="match status" value="1"/>
</dbReference>
<comment type="function">
    <text evidence="7">NDH-1 shuttles electrons from NADH, via FMN and iron-sulfur (Fe-S) centers, to quinones in the respiratory chain. The immediate electron acceptor for the enzyme in this species is believed to be a menaquinone. Couples the redox reaction to proton translocation (for every two electrons transferred, four hydrogen ions are translocated across the cytoplasmic membrane), and thus conserves the redox energy in a proton gradient.</text>
</comment>
<keyword evidence="10" id="KW-1185">Reference proteome</keyword>
<evidence type="ECO:0000256" key="3">
    <source>
        <dbReference type="ARBA" id="ARBA00022448"/>
    </source>
</evidence>
<keyword evidence="6 7" id="KW-0472">Membrane</keyword>
<organism evidence="9 10">
    <name type="scientific">Egicoccus halophilus</name>
    <dbReference type="NCBI Taxonomy" id="1670830"/>
    <lineage>
        <taxon>Bacteria</taxon>
        <taxon>Bacillati</taxon>
        <taxon>Actinomycetota</taxon>
        <taxon>Nitriliruptoria</taxon>
        <taxon>Egicoccales</taxon>
        <taxon>Egicoccaceae</taxon>
        <taxon>Egicoccus</taxon>
    </lineage>
</organism>
<keyword evidence="7 8" id="KW-0874">Quinone</keyword>
<evidence type="ECO:0000256" key="7">
    <source>
        <dbReference type="HAMAP-Rule" id="MF_01394"/>
    </source>
</evidence>
<comment type="subunit">
    <text evidence="7">NDH-1 is composed of 14 different subunits. Subunits NuoA, H, J, K, L, M, N constitute the membrane sector of the complex.</text>
</comment>
<comment type="similarity">
    <text evidence="2 7 8">Belongs to the complex I subunit 3 family.</text>
</comment>
<dbReference type="HAMAP" id="MF_01394">
    <property type="entry name" value="NDH1_NuoA"/>
    <property type="match status" value="1"/>
</dbReference>
<reference evidence="9" key="1">
    <citation type="journal article" date="2014" name="Int. J. Syst. Evol. Microbiol.">
        <title>Complete genome sequence of Corynebacterium casei LMG S-19264T (=DSM 44701T), isolated from a smear-ripened cheese.</title>
        <authorList>
            <consortium name="US DOE Joint Genome Institute (JGI-PGF)"/>
            <person name="Walter F."/>
            <person name="Albersmeier A."/>
            <person name="Kalinowski J."/>
            <person name="Ruckert C."/>
        </authorList>
    </citation>
    <scope>NUCLEOTIDE SEQUENCE</scope>
    <source>
        <strain evidence="9">CGMCC 1.14988</strain>
    </source>
</reference>
<dbReference type="InterPro" id="IPR023043">
    <property type="entry name" value="NAD(P)H_OxRDtase_bac/plastid"/>
</dbReference>
<evidence type="ECO:0000256" key="2">
    <source>
        <dbReference type="ARBA" id="ARBA00008472"/>
    </source>
</evidence>
<comment type="catalytic activity">
    <reaction evidence="7 8">
        <text>a quinone + NADH + 5 H(+)(in) = a quinol + NAD(+) + 4 H(+)(out)</text>
        <dbReference type="Rhea" id="RHEA:57888"/>
        <dbReference type="ChEBI" id="CHEBI:15378"/>
        <dbReference type="ChEBI" id="CHEBI:24646"/>
        <dbReference type="ChEBI" id="CHEBI:57540"/>
        <dbReference type="ChEBI" id="CHEBI:57945"/>
        <dbReference type="ChEBI" id="CHEBI:132124"/>
    </reaction>
</comment>
<evidence type="ECO:0000256" key="5">
    <source>
        <dbReference type="ARBA" id="ARBA00022989"/>
    </source>
</evidence>
<dbReference type="RefSeq" id="WP_229730552.1">
    <property type="nucleotide sequence ID" value="NZ_BMHA01000005.1"/>
</dbReference>
<dbReference type="GO" id="GO:0005886">
    <property type="term" value="C:plasma membrane"/>
    <property type="evidence" value="ECO:0007669"/>
    <property type="project" value="UniProtKB-SubCell"/>
</dbReference>
<dbReference type="GO" id="GO:0048038">
    <property type="term" value="F:quinone binding"/>
    <property type="evidence" value="ECO:0007669"/>
    <property type="project" value="UniProtKB-KW"/>
</dbReference>
<keyword evidence="3 7" id="KW-0813">Transport</keyword>
<keyword evidence="5 7" id="KW-1133">Transmembrane helix</keyword>
<comment type="subcellular location">
    <subcellularLocation>
        <location evidence="7 8">Cell membrane</location>
        <topology evidence="7 8">Multi-pass membrane protein</topology>
    </subcellularLocation>
    <subcellularLocation>
        <location evidence="1">Membrane</location>
        <topology evidence="1">Multi-pass membrane protein</topology>
    </subcellularLocation>
</comment>
<dbReference type="EC" id="7.1.1.-" evidence="7"/>
<keyword evidence="7" id="KW-1278">Translocase</keyword>
<gene>
    <name evidence="7" type="primary">nuoA</name>
    <name evidence="9" type="ORF">GCM10011354_15640</name>
</gene>
<accession>A0A8J3A9Z0</accession>
<reference evidence="9" key="2">
    <citation type="submission" date="2020-09" db="EMBL/GenBank/DDBJ databases">
        <authorList>
            <person name="Sun Q."/>
            <person name="Zhou Y."/>
        </authorList>
    </citation>
    <scope>NUCLEOTIDE SEQUENCE</scope>
    <source>
        <strain evidence="9">CGMCC 1.14988</strain>
    </source>
</reference>
<keyword evidence="7 8" id="KW-0520">NAD</keyword>
<dbReference type="Pfam" id="PF00507">
    <property type="entry name" value="Oxidored_q4"/>
    <property type="match status" value="1"/>
</dbReference>
<feature type="transmembrane region" description="Helical" evidence="7">
    <location>
        <begin position="6"/>
        <end position="27"/>
    </location>
</feature>
<evidence type="ECO:0000313" key="10">
    <source>
        <dbReference type="Proteomes" id="UP000650511"/>
    </source>
</evidence>
<proteinExistence type="inferred from homology"/>
<evidence type="ECO:0000256" key="4">
    <source>
        <dbReference type="ARBA" id="ARBA00022692"/>
    </source>
</evidence>
<dbReference type="GO" id="GO:0050136">
    <property type="term" value="F:NADH dehydrogenase (quinone) (non-electrogenic) activity"/>
    <property type="evidence" value="ECO:0007669"/>
    <property type="project" value="UniProtKB-UniRule"/>
</dbReference>
<protein>
    <recommendedName>
        <fullName evidence="7">NADH-quinone oxidoreductase subunit A</fullName>
        <ecNumber evidence="7">7.1.1.-</ecNumber>
    </recommendedName>
    <alternativeName>
        <fullName evidence="7">NADH dehydrogenase I subunit A</fullName>
    </alternativeName>
    <alternativeName>
        <fullName evidence="7">NDH-1 subunit A</fullName>
    </alternativeName>
    <alternativeName>
        <fullName evidence="7">NUO1</fullName>
    </alternativeName>
</protein>
<keyword evidence="7" id="KW-1003">Cell membrane</keyword>
<evidence type="ECO:0000313" key="9">
    <source>
        <dbReference type="EMBL" id="GGI05749.1"/>
    </source>
</evidence>
<sequence>MSFTEQYGAFAILVIVGCALYAIIMLGSRLVRPTVPSPLKLTTYECGVEAVGTGWSQMNIRYYVFAFLFVIFDVEAIFLFPWALVIGDLDGTTTPSALFALVAMFLFIATLLEGLMYAWKKGVLQWD</sequence>